<dbReference type="EMBL" id="DXEV01000094">
    <property type="protein sequence ID" value="HIX56816.1"/>
    <property type="molecule type" value="Genomic_DNA"/>
</dbReference>
<protein>
    <submittedName>
        <fullName evidence="3">XRE family transcriptional regulator</fullName>
    </submittedName>
</protein>
<dbReference type="Gene3D" id="2.10.109.10">
    <property type="entry name" value="Umud Fragment, subunit A"/>
    <property type="match status" value="1"/>
</dbReference>
<dbReference type="InterPro" id="IPR010982">
    <property type="entry name" value="Lambda_DNA-bd_dom_sf"/>
</dbReference>
<evidence type="ECO:0000259" key="2">
    <source>
        <dbReference type="PROSITE" id="PS50943"/>
    </source>
</evidence>
<reference evidence="3" key="1">
    <citation type="journal article" date="2021" name="PeerJ">
        <title>Extensive microbial diversity within the chicken gut microbiome revealed by metagenomics and culture.</title>
        <authorList>
            <person name="Gilroy R."/>
            <person name="Ravi A."/>
            <person name="Getino M."/>
            <person name="Pursley I."/>
            <person name="Horton D.L."/>
            <person name="Alikhan N.F."/>
            <person name="Baker D."/>
            <person name="Gharbi K."/>
            <person name="Hall N."/>
            <person name="Watson M."/>
            <person name="Adriaenssens E.M."/>
            <person name="Foster-Nyarko E."/>
            <person name="Jarju S."/>
            <person name="Secka A."/>
            <person name="Antonio M."/>
            <person name="Oren A."/>
            <person name="Chaudhuri R.R."/>
            <person name="La Ragione R."/>
            <person name="Hildebrand F."/>
            <person name="Pallen M.J."/>
        </authorList>
    </citation>
    <scope>NUCLEOTIDE SEQUENCE</scope>
    <source>
        <strain evidence="3">USASDec5-558</strain>
    </source>
</reference>
<organism evidence="3 4">
    <name type="scientific">Candidatus Anaerobiospirillum pullistercoris</name>
    <dbReference type="NCBI Taxonomy" id="2838452"/>
    <lineage>
        <taxon>Bacteria</taxon>
        <taxon>Pseudomonadati</taxon>
        <taxon>Pseudomonadota</taxon>
        <taxon>Gammaproteobacteria</taxon>
        <taxon>Aeromonadales</taxon>
        <taxon>Succinivibrionaceae</taxon>
        <taxon>Anaerobiospirillum</taxon>
    </lineage>
</organism>
<dbReference type="CDD" id="cd00093">
    <property type="entry name" value="HTH_XRE"/>
    <property type="match status" value="1"/>
</dbReference>
<dbReference type="Proteomes" id="UP000886829">
    <property type="component" value="Unassembled WGS sequence"/>
</dbReference>
<sequence length="573" mass="63273">MTDAKKEGVKQSSASKRSANKRASKAKAADTGKRQVDEAAVLQPEEMKIYPKGYGQGKKGGRYGSYDHGTKGQVLYNKNVQHQLPTSFRDEVGREYTIDSEGKRRYLVEEPHTIQDVKNNLVFLRLKKGFSQAGFSRALGVSQPLLCLWEKANNSAFCTFEYVGKLAELLETEPKYIDRSGLRYITIADEGAHASEKDSTSYIVRLYHPPVSVPEVKQNLCYYRLKAGMGLKEAAMAAHVDSHTFELWENTMSKEMFPDPLIYGLAVTLHCPVEDLNEYGITDKDEPVNIPLCEPAALKPSPETLRDLKNNLRYYRERGGLSLREAAYKFSITAQQYCAWENLNNNEFFPESLLQKVASEFKAPLKHLSIILGSTIFIREPQFSSAAKPESAAFTDEPTAMDTGVKAGANWADDLLGIDQAPYSGAPRSLDPSRPNATALSRLEPICNASGSGSSVKAKEQTDIFKLTGWAPLCDHYACARVEGNSMQLSDGSGIISGDVVIINLAERDPSLLDGRIVCVAFADGSLWVRRLKRENSGFRLICDNPAYSGHQLSLGTNGSIVGRVMTTLHAIF</sequence>
<dbReference type="InterPro" id="IPR039418">
    <property type="entry name" value="LexA-like"/>
</dbReference>
<dbReference type="CDD" id="cd06529">
    <property type="entry name" value="S24_LexA-like"/>
    <property type="match status" value="1"/>
</dbReference>
<name>A0A9D2B1C1_9GAMM</name>
<proteinExistence type="predicted"/>
<comment type="caution">
    <text evidence="3">The sequence shown here is derived from an EMBL/GenBank/DDBJ whole genome shotgun (WGS) entry which is preliminary data.</text>
</comment>
<dbReference type="AlphaFoldDB" id="A0A9D2B1C1"/>
<reference evidence="3" key="2">
    <citation type="submission" date="2021-04" db="EMBL/GenBank/DDBJ databases">
        <authorList>
            <person name="Gilroy R."/>
        </authorList>
    </citation>
    <scope>NUCLEOTIDE SEQUENCE</scope>
    <source>
        <strain evidence="3">USASDec5-558</strain>
    </source>
</reference>
<evidence type="ECO:0000313" key="4">
    <source>
        <dbReference type="Proteomes" id="UP000886829"/>
    </source>
</evidence>
<dbReference type="InterPro" id="IPR015927">
    <property type="entry name" value="Peptidase_S24_S26A/B/C"/>
</dbReference>
<dbReference type="Pfam" id="PF00717">
    <property type="entry name" value="Peptidase_S24"/>
    <property type="match status" value="1"/>
</dbReference>
<gene>
    <name evidence="3" type="ORF">H9850_05020</name>
</gene>
<dbReference type="InterPro" id="IPR001387">
    <property type="entry name" value="Cro/C1-type_HTH"/>
</dbReference>
<feature type="domain" description="HTH cro/C1-type" evidence="2">
    <location>
        <begin position="312"/>
        <end position="368"/>
    </location>
</feature>
<dbReference type="SUPFAM" id="SSF47413">
    <property type="entry name" value="lambda repressor-like DNA-binding domains"/>
    <property type="match status" value="1"/>
</dbReference>
<dbReference type="SMART" id="SM00530">
    <property type="entry name" value="HTH_XRE"/>
    <property type="match status" value="3"/>
</dbReference>
<evidence type="ECO:0000313" key="3">
    <source>
        <dbReference type="EMBL" id="HIX56816.1"/>
    </source>
</evidence>
<feature type="region of interest" description="Disordered" evidence="1">
    <location>
        <begin position="1"/>
        <end position="38"/>
    </location>
</feature>
<dbReference type="InterPro" id="IPR036286">
    <property type="entry name" value="LexA/Signal_pep-like_sf"/>
</dbReference>
<dbReference type="SUPFAM" id="SSF51306">
    <property type="entry name" value="LexA/Signal peptidase"/>
    <property type="match status" value="1"/>
</dbReference>
<dbReference type="PROSITE" id="PS50943">
    <property type="entry name" value="HTH_CROC1"/>
    <property type="match status" value="2"/>
</dbReference>
<feature type="domain" description="HTH cro/C1-type" evidence="2">
    <location>
        <begin position="121"/>
        <end position="177"/>
    </location>
</feature>
<feature type="compositionally biased region" description="Basic and acidic residues" evidence="1">
    <location>
        <begin position="27"/>
        <end position="37"/>
    </location>
</feature>
<dbReference type="GO" id="GO:0003677">
    <property type="term" value="F:DNA binding"/>
    <property type="evidence" value="ECO:0007669"/>
    <property type="project" value="InterPro"/>
</dbReference>
<accession>A0A9D2B1C1</accession>
<evidence type="ECO:0000256" key="1">
    <source>
        <dbReference type="SAM" id="MobiDB-lite"/>
    </source>
</evidence>
<dbReference type="Gene3D" id="1.10.260.40">
    <property type="entry name" value="lambda repressor-like DNA-binding domains"/>
    <property type="match status" value="2"/>
</dbReference>